<accession>A0ABW6VL14</accession>
<gene>
    <name evidence="1" type="ORF">ACFY3B_01835</name>
</gene>
<dbReference type="Proteomes" id="UP001602287">
    <property type="component" value="Unassembled WGS sequence"/>
</dbReference>
<proteinExistence type="predicted"/>
<dbReference type="EMBL" id="JBIAZM010000001">
    <property type="protein sequence ID" value="MFF5198331.1"/>
    <property type="molecule type" value="Genomic_DNA"/>
</dbReference>
<evidence type="ECO:0000313" key="2">
    <source>
        <dbReference type="Proteomes" id="UP001602287"/>
    </source>
</evidence>
<name>A0ABW6VL14_9ACTN</name>
<dbReference type="RefSeq" id="WP_387217336.1">
    <property type="nucleotide sequence ID" value="NZ_JBIAZM010000001.1"/>
</dbReference>
<reference evidence="1 2" key="1">
    <citation type="submission" date="2024-10" db="EMBL/GenBank/DDBJ databases">
        <title>The Natural Products Discovery Center: Release of the First 8490 Sequenced Strains for Exploring Actinobacteria Biosynthetic Diversity.</title>
        <authorList>
            <person name="Kalkreuter E."/>
            <person name="Kautsar S.A."/>
            <person name="Yang D."/>
            <person name="Bader C.D."/>
            <person name="Teijaro C.N."/>
            <person name="Fluegel L."/>
            <person name="Davis C.M."/>
            <person name="Simpson J.R."/>
            <person name="Lauterbach L."/>
            <person name="Steele A.D."/>
            <person name="Gui C."/>
            <person name="Meng S."/>
            <person name="Li G."/>
            <person name="Viehrig K."/>
            <person name="Ye F."/>
            <person name="Su P."/>
            <person name="Kiefer A.F."/>
            <person name="Nichols A."/>
            <person name="Cepeda A.J."/>
            <person name="Yan W."/>
            <person name="Fan B."/>
            <person name="Jiang Y."/>
            <person name="Adhikari A."/>
            <person name="Zheng C.-J."/>
            <person name="Schuster L."/>
            <person name="Cowan T.M."/>
            <person name="Smanski M.J."/>
            <person name="Chevrette M.G."/>
            <person name="De Carvalho L.P.S."/>
            <person name="Shen B."/>
        </authorList>
    </citation>
    <scope>NUCLEOTIDE SEQUENCE [LARGE SCALE GENOMIC DNA]</scope>
    <source>
        <strain evidence="1 2">NPDC000140</strain>
    </source>
</reference>
<sequence>MTVQRTDTTSAGRGRRARIIGLSGALLGLLALLLAVAVATGDGQSILSSLQSSSATAAPGPTPASRAALYRSCIAKIHGDDALVFFRREIPEGRWGEPLRGTASTSSEPYVLWIFDAQCEPRRAIEVPRRSSRTFRAEVGQVWYYAEASAGPPADGCSCRVFSPSTSGTEQGFSDEGGVIYHLSQSTPDSGSRVR</sequence>
<protein>
    <submittedName>
        <fullName evidence="1">Uncharacterized protein</fullName>
    </submittedName>
</protein>
<keyword evidence="2" id="KW-1185">Reference proteome</keyword>
<evidence type="ECO:0000313" key="1">
    <source>
        <dbReference type="EMBL" id="MFF5198331.1"/>
    </source>
</evidence>
<comment type="caution">
    <text evidence="1">The sequence shown here is derived from an EMBL/GenBank/DDBJ whole genome shotgun (WGS) entry which is preliminary data.</text>
</comment>
<organism evidence="1 2">
    <name type="scientific">Micromonospora parva</name>
    <dbReference type="NCBI Taxonomy" id="1464048"/>
    <lineage>
        <taxon>Bacteria</taxon>
        <taxon>Bacillati</taxon>
        <taxon>Actinomycetota</taxon>
        <taxon>Actinomycetes</taxon>
        <taxon>Micromonosporales</taxon>
        <taxon>Micromonosporaceae</taxon>
        <taxon>Micromonospora</taxon>
    </lineage>
</organism>